<feature type="active site" description="Proton donor; for beta-elimination activity" evidence="15">
    <location>
        <position position="60"/>
    </location>
</feature>
<keyword evidence="10 15" id="KW-0234">DNA repair</keyword>
<dbReference type="Proteomes" id="UP000077271">
    <property type="component" value="Unassembled WGS sequence"/>
</dbReference>
<comment type="cofactor">
    <cofactor evidence="15">
        <name>Zn(2+)</name>
        <dbReference type="ChEBI" id="CHEBI:29105"/>
    </cofactor>
    <text evidence="15">Binds 1 zinc ion per subunit.</text>
</comment>
<organism evidence="18 19">
    <name type="scientific">Domibacillus aminovorans</name>
    <dbReference type="NCBI Taxonomy" id="29332"/>
    <lineage>
        <taxon>Bacteria</taxon>
        <taxon>Bacillati</taxon>
        <taxon>Bacillota</taxon>
        <taxon>Bacilli</taxon>
        <taxon>Bacillales</taxon>
        <taxon>Bacillaceae</taxon>
        <taxon>Domibacillus</taxon>
    </lineage>
</organism>
<evidence type="ECO:0000256" key="1">
    <source>
        <dbReference type="ARBA" id="ARBA00001668"/>
    </source>
</evidence>
<dbReference type="AlphaFoldDB" id="A0A177KSZ7"/>
<keyword evidence="6 15" id="KW-0863">Zinc-finger</keyword>
<evidence type="ECO:0000256" key="3">
    <source>
        <dbReference type="ARBA" id="ARBA00011245"/>
    </source>
</evidence>
<dbReference type="OrthoDB" id="9800855at2"/>
<dbReference type="Pfam" id="PF06831">
    <property type="entry name" value="H2TH"/>
    <property type="match status" value="1"/>
</dbReference>
<dbReference type="InterPro" id="IPR010979">
    <property type="entry name" value="Ribosomal_uS13-like_H2TH"/>
</dbReference>
<dbReference type="PROSITE" id="PS51068">
    <property type="entry name" value="FPG_CAT"/>
    <property type="match status" value="1"/>
</dbReference>
<keyword evidence="9 15" id="KW-0238">DNA-binding</keyword>
<keyword evidence="13 15" id="KW-0326">Glycosidase</keyword>
<dbReference type="EMBL" id="LQWZ01000023">
    <property type="protein sequence ID" value="OAH56206.1"/>
    <property type="molecule type" value="Genomic_DNA"/>
</dbReference>
<evidence type="ECO:0000256" key="10">
    <source>
        <dbReference type="ARBA" id="ARBA00023204"/>
    </source>
</evidence>
<dbReference type="HAMAP" id="MF_00103">
    <property type="entry name" value="Fapy_DNA_glycosyl"/>
    <property type="match status" value="1"/>
</dbReference>
<name>A0A177KSZ7_9BACI</name>
<dbReference type="InterPro" id="IPR012319">
    <property type="entry name" value="FPG_cat"/>
</dbReference>
<dbReference type="NCBIfam" id="NF002211">
    <property type="entry name" value="PRK01103.1"/>
    <property type="match status" value="1"/>
</dbReference>
<evidence type="ECO:0000256" key="2">
    <source>
        <dbReference type="ARBA" id="ARBA00009409"/>
    </source>
</evidence>
<feature type="domain" description="FPG-type" evidence="16">
    <location>
        <begin position="240"/>
        <end position="274"/>
    </location>
</feature>
<sequence length="280" mass="31705">MPELPEVETVRRTLIDLAAGKTVVKTDVRWPKIIKRPEEPEQFQDALAGETIQNITRRGKFLIFHLDHYTLVSHLRMEGKFSVNAQSEPEAPHTHVVFTFTDGTQLRYRDVRKFGTMHLFEKGTENDLAPLSGLGPEPFDVTFTPDYLYERLQRTSRQVKTALLDQIIVTGLGNIYVDEVLFRSHIHPHRVSSTITEEEAEHIHHYTKSVLAEAVERGGSTIRTYVNSQGQKGTFQEVLNVYGRTGEACVECRAEIVKIKTGGRGTHICLQCQPLPEALS</sequence>
<dbReference type="InterPro" id="IPR035937">
    <property type="entry name" value="FPG_N"/>
</dbReference>
<comment type="caution">
    <text evidence="18">The sequence shown here is derived from an EMBL/GenBank/DDBJ whole genome shotgun (WGS) entry which is preliminary data.</text>
</comment>
<proteinExistence type="inferred from homology"/>
<comment type="caution">
    <text evidence="15">Lacks conserved residue(s) required for the propagation of feature annotation.</text>
</comment>
<keyword evidence="8 15" id="KW-0862">Zinc</keyword>
<keyword evidence="4 15" id="KW-0479">Metal-binding</keyword>
<dbReference type="InterPro" id="IPR015886">
    <property type="entry name" value="H2TH_FPG"/>
</dbReference>
<dbReference type="GO" id="GO:0003684">
    <property type="term" value="F:damaged DNA binding"/>
    <property type="evidence" value="ECO:0007669"/>
    <property type="project" value="InterPro"/>
</dbReference>
<dbReference type="GO" id="GO:0003690">
    <property type="term" value="F:double-stranded DNA binding"/>
    <property type="evidence" value="ECO:0007669"/>
    <property type="project" value="UniProtKB-ARBA"/>
</dbReference>
<dbReference type="InterPro" id="IPR000214">
    <property type="entry name" value="Znf_DNA_glyclase/AP_lyase"/>
</dbReference>
<feature type="active site" description="Proton donor; for delta-elimination activity" evidence="15">
    <location>
        <position position="264"/>
    </location>
</feature>
<dbReference type="FunFam" id="3.20.190.10:FF:000001">
    <property type="entry name" value="Formamidopyrimidine-DNA glycosylase"/>
    <property type="match status" value="1"/>
</dbReference>
<evidence type="ECO:0000256" key="7">
    <source>
        <dbReference type="ARBA" id="ARBA00022801"/>
    </source>
</evidence>
<dbReference type="EC" id="3.2.2.23" evidence="15"/>
<evidence type="ECO:0000256" key="14">
    <source>
        <dbReference type="ARBA" id="ARBA00044632"/>
    </source>
</evidence>
<dbReference type="PANTHER" id="PTHR22993">
    <property type="entry name" value="FORMAMIDOPYRIMIDINE-DNA GLYCOSYLASE"/>
    <property type="match status" value="1"/>
</dbReference>
<keyword evidence="7 15" id="KW-0378">Hydrolase</keyword>
<evidence type="ECO:0000256" key="11">
    <source>
        <dbReference type="ARBA" id="ARBA00023239"/>
    </source>
</evidence>
<comment type="function">
    <text evidence="15">Involved in base excision repair of DNA damaged by oxidation or by mutagenic agents. Acts as DNA glycosylase that recognizes and removes damaged bases. Has a preference for oxidized purines, such as 7,8-dihydro-8-oxoguanine (8-oxoG). Has AP (apurinic/apyrimidinic) lyase activity and introduces nicks in the DNA strand. Cleaves the DNA backbone by beta-delta elimination to generate a single-strand break at the site of the removed base with both 3'- and 5'-phosphates.</text>
</comment>
<feature type="binding site" evidence="15">
    <location>
        <position position="112"/>
    </location>
    <ligand>
        <name>DNA</name>
        <dbReference type="ChEBI" id="CHEBI:16991"/>
    </ligand>
</feature>
<dbReference type="InterPro" id="IPR020629">
    <property type="entry name" value="FPG_Glyclase"/>
</dbReference>
<reference evidence="18 19" key="1">
    <citation type="submission" date="2016-01" db="EMBL/GenBank/DDBJ databases">
        <title>Investigation of taxonomic status of Bacillus aminovorans.</title>
        <authorList>
            <person name="Verma A."/>
            <person name="Pal Y."/>
            <person name="Krishnamurthi S."/>
        </authorList>
    </citation>
    <scope>NUCLEOTIDE SEQUENCE [LARGE SCALE GENOMIC DNA]</scope>
    <source>
        <strain evidence="18 19">DSM 4337</strain>
    </source>
</reference>
<feature type="active site" description="Schiff-base intermediate with DNA" evidence="15">
    <location>
        <position position="2"/>
    </location>
</feature>
<evidence type="ECO:0000256" key="15">
    <source>
        <dbReference type="HAMAP-Rule" id="MF_00103"/>
    </source>
</evidence>
<keyword evidence="5 15" id="KW-0227">DNA damage</keyword>
<evidence type="ECO:0000259" key="16">
    <source>
        <dbReference type="PROSITE" id="PS51066"/>
    </source>
</evidence>
<dbReference type="SUPFAM" id="SSF81624">
    <property type="entry name" value="N-terminal domain of MutM-like DNA repair proteins"/>
    <property type="match status" value="1"/>
</dbReference>
<feature type="binding site" evidence="15">
    <location>
        <position position="93"/>
    </location>
    <ligand>
        <name>DNA</name>
        <dbReference type="ChEBI" id="CHEBI:16991"/>
    </ligand>
</feature>
<dbReference type="SMART" id="SM00898">
    <property type="entry name" value="Fapy_DNA_glyco"/>
    <property type="match status" value="1"/>
</dbReference>
<accession>A0A177KSZ7</accession>
<evidence type="ECO:0000256" key="9">
    <source>
        <dbReference type="ARBA" id="ARBA00023125"/>
    </source>
</evidence>
<dbReference type="Gene3D" id="1.10.8.50">
    <property type="match status" value="1"/>
</dbReference>
<comment type="similarity">
    <text evidence="2 15">Belongs to the FPG family.</text>
</comment>
<dbReference type="GO" id="GO:0006284">
    <property type="term" value="P:base-excision repair"/>
    <property type="evidence" value="ECO:0007669"/>
    <property type="project" value="InterPro"/>
</dbReference>
<keyword evidence="12 15" id="KW-0511">Multifunctional enzyme</keyword>
<protein>
    <recommendedName>
        <fullName evidence="15">Formamidopyrimidine-DNA glycosylase</fullName>
        <shortName evidence="15">Fapy-DNA glycosylase</shortName>
        <ecNumber evidence="15">3.2.2.23</ecNumber>
    </recommendedName>
    <alternativeName>
        <fullName evidence="15">DNA-(apurinic or apyrimidinic site) lyase MutM</fullName>
        <shortName evidence="15">AP lyase MutM</shortName>
        <ecNumber evidence="15">4.2.99.18</ecNumber>
    </alternativeName>
</protein>
<dbReference type="Gene3D" id="3.20.190.10">
    <property type="entry name" value="MutM-like, N-terminal"/>
    <property type="match status" value="1"/>
</dbReference>
<feature type="active site" description="Proton donor" evidence="15">
    <location>
        <position position="3"/>
    </location>
</feature>
<evidence type="ECO:0000256" key="8">
    <source>
        <dbReference type="ARBA" id="ARBA00022833"/>
    </source>
</evidence>
<evidence type="ECO:0000256" key="13">
    <source>
        <dbReference type="ARBA" id="ARBA00023295"/>
    </source>
</evidence>
<dbReference type="EC" id="4.2.99.18" evidence="15"/>
<dbReference type="SUPFAM" id="SSF57716">
    <property type="entry name" value="Glucocorticoid receptor-like (DNA-binding domain)"/>
    <property type="match status" value="1"/>
</dbReference>
<dbReference type="SMART" id="SM01232">
    <property type="entry name" value="H2TH"/>
    <property type="match status" value="1"/>
</dbReference>
<dbReference type="FunFam" id="1.10.8.50:FF:000003">
    <property type="entry name" value="Formamidopyrimidine-DNA glycosylase"/>
    <property type="match status" value="1"/>
</dbReference>
<evidence type="ECO:0000256" key="5">
    <source>
        <dbReference type="ARBA" id="ARBA00022763"/>
    </source>
</evidence>
<dbReference type="Pfam" id="PF01149">
    <property type="entry name" value="Fapy_DNA_glyco"/>
    <property type="match status" value="1"/>
</dbReference>
<dbReference type="SUPFAM" id="SSF46946">
    <property type="entry name" value="S13-like H2TH domain"/>
    <property type="match status" value="1"/>
</dbReference>
<evidence type="ECO:0000313" key="19">
    <source>
        <dbReference type="Proteomes" id="UP000077271"/>
    </source>
</evidence>
<dbReference type="InterPro" id="IPR010663">
    <property type="entry name" value="Znf_FPG/IleRS"/>
</dbReference>
<dbReference type="GO" id="GO:0140078">
    <property type="term" value="F:class I DNA-(apurinic or apyrimidinic site) endonuclease activity"/>
    <property type="evidence" value="ECO:0007669"/>
    <property type="project" value="UniProtKB-EC"/>
</dbReference>
<evidence type="ECO:0000256" key="4">
    <source>
        <dbReference type="ARBA" id="ARBA00022723"/>
    </source>
</evidence>
<dbReference type="CDD" id="cd08966">
    <property type="entry name" value="EcFpg-like_N"/>
    <property type="match status" value="1"/>
</dbReference>
<evidence type="ECO:0000259" key="17">
    <source>
        <dbReference type="PROSITE" id="PS51068"/>
    </source>
</evidence>
<keyword evidence="11 15" id="KW-0456">Lyase</keyword>
<evidence type="ECO:0000313" key="18">
    <source>
        <dbReference type="EMBL" id="OAH56206.1"/>
    </source>
</evidence>
<dbReference type="PROSITE" id="PS51066">
    <property type="entry name" value="ZF_FPG_2"/>
    <property type="match status" value="1"/>
</dbReference>
<comment type="subunit">
    <text evidence="3 15">Monomer.</text>
</comment>
<dbReference type="NCBIfam" id="TIGR00577">
    <property type="entry name" value="fpg"/>
    <property type="match status" value="1"/>
</dbReference>
<dbReference type="GO" id="GO:0008270">
    <property type="term" value="F:zinc ion binding"/>
    <property type="evidence" value="ECO:0007669"/>
    <property type="project" value="UniProtKB-UniRule"/>
</dbReference>
<evidence type="ECO:0000256" key="12">
    <source>
        <dbReference type="ARBA" id="ARBA00023268"/>
    </source>
</evidence>
<gene>
    <name evidence="15" type="primary">mutM</name>
    <name evidence="15" type="synonym">fpg</name>
    <name evidence="18" type="ORF">AWH48_05930</name>
</gene>
<dbReference type="Pfam" id="PF06827">
    <property type="entry name" value="zf-FPG_IleRS"/>
    <property type="match status" value="1"/>
</dbReference>
<dbReference type="RefSeq" id="WP_034286300.1">
    <property type="nucleotide sequence ID" value="NZ_LQWZ01000023.1"/>
</dbReference>
<comment type="catalytic activity">
    <reaction evidence="14 15">
        <text>2'-deoxyribonucleotide-(2'-deoxyribose 5'-phosphate)-2'-deoxyribonucleotide-DNA = a 3'-end 2'-deoxyribonucleotide-(2,3-dehydro-2,3-deoxyribose 5'-phosphate)-DNA + a 5'-end 5'-phospho-2'-deoxyribonucleoside-DNA + H(+)</text>
        <dbReference type="Rhea" id="RHEA:66592"/>
        <dbReference type="Rhea" id="RHEA-COMP:13180"/>
        <dbReference type="Rhea" id="RHEA-COMP:16897"/>
        <dbReference type="Rhea" id="RHEA-COMP:17067"/>
        <dbReference type="ChEBI" id="CHEBI:15378"/>
        <dbReference type="ChEBI" id="CHEBI:136412"/>
        <dbReference type="ChEBI" id="CHEBI:157695"/>
        <dbReference type="ChEBI" id="CHEBI:167181"/>
        <dbReference type="EC" id="4.2.99.18"/>
    </reaction>
</comment>
<dbReference type="GO" id="GO:0034039">
    <property type="term" value="F:8-oxo-7,8-dihydroguanine DNA N-glycosylase activity"/>
    <property type="evidence" value="ECO:0007669"/>
    <property type="project" value="TreeGrafter"/>
</dbReference>
<feature type="domain" description="Formamidopyrimidine-DNA glycosylase catalytic" evidence="17">
    <location>
        <begin position="2"/>
        <end position="115"/>
    </location>
</feature>
<comment type="catalytic activity">
    <reaction evidence="1 15">
        <text>Hydrolysis of DNA containing ring-opened 7-methylguanine residues, releasing 2,6-diamino-4-hydroxy-5-(N-methyl)formamidopyrimidine.</text>
        <dbReference type="EC" id="3.2.2.23"/>
    </reaction>
</comment>
<dbReference type="PANTHER" id="PTHR22993:SF9">
    <property type="entry name" value="FORMAMIDOPYRIMIDINE-DNA GLYCOSYLASE"/>
    <property type="match status" value="1"/>
</dbReference>
<evidence type="ECO:0000256" key="6">
    <source>
        <dbReference type="ARBA" id="ARBA00022771"/>
    </source>
</evidence>